<comment type="cofactor">
    <cofactor evidence="1 9">
        <name>FAD</name>
        <dbReference type="ChEBI" id="CHEBI:57692"/>
    </cofactor>
</comment>
<reference evidence="12 13" key="1">
    <citation type="submission" date="2016-10" db="EMBL/GenBank/DDBJ databases">
        <authorList>
            <person name="de Groot N.N."/>
        </authorList>
    </citation>
    <scope>NUCLEOTIDE SEQUENCE [LARGE SCALE GENOMIC DNA]</scope>
    <source>
        <strain evidence="12 13">DSM 6793</strain>
    </source>
</reference>
<dbReference type="OrthoDB" id="9766816at2"/>
<gene>
    <name evidence="9" type="primary">kmo</name>
    <name evidence="12" type="ORF">SAMN05421780_101146</name>
</gene>
<comment type="function">
    <text evidence="9">Catalyzes the hydroxylation of L-kynurenine (L-Kyn) to form 3-hydroxy-L-kynurenine (L-3OHKyn). Required for synthesis of quinolinic acid.</text>
</comment>
<dbReference type="HAMAP" id="MF_01971">
    <property type="entry name" value="Kynurenine_monooxygenase"/>
    <property type="match status" value="1"/>
</dbReference>
<dbReference type="Proteomes" id="UP000199514">
    <property type="component" value="Unassembled WGS sequence"/>
</dbReference>
<keyword evidence="4 9" id="KW-0274">FAD</keyword>
<evidence type="ECO:0000256" key="8">
    <source>
        <dbReference type="ARBA" id="ARBA00047818"/>
    </source>
</evidence>
<evidence type="ECO:0000256" key="10">
    <source>
        <dbReference type="SAM" id="Phobius"/>
    </source>
</evidence>
<dbReference type="InterPro" id="IPR027545">
    <property type="entry name" value="Kynurenine_monooxygenase"/>
</dbReference>
<protein>
    <recommendedName>
        <fullName evidence="9">Kynurenine 3-monooxygenase</fullName>
        <ecNumber evidence="9">1.14.13.9</ecNumber>
    </recommendedName>
    <alternativeName>
        <fullName evidence="9">Kynurenine 3-hydroxylase</fullName>
    </alternativeName>
</protein>
<evidence type="ECO:0000313" key="13">
    <source>
        <dbReference type="Proteomes" id="UP000199514"/>
    </source>
</evidence>
<evidence type="ECO:0000256" key="3">
    <source>
        <dbReference type="ARBA" id="ARBA00022642"/>
    </source>
</evidence>
<dbReference type="GO" id="GO:0070189">
    <property type="term" value="P:kynurenine metabolic process"/>
    <property type="evidence" value="ECO:0007669"/>
    <property type="project" value="TreeGrafter"/>
</dbReference>
<evidence type="ECO:0000256" key="5">
    <source>
        <dbReference type="ARBA" id="ARBA00022857"/>
    </source>
</evidence>
<keyword evidence="10" id="KW-0812">Transmembrane</keyword>
<dbReference type="InterPro" id="IPR002938">
    <property type="entry name" value="FAD-bd"/>
</dbReference>
<evidence type="ECO:0000256" key="4">
    <source>
        <dbReference type="ARBA" id="ARBA00022827"/>
    </source>
</evidence>
<organism evidence="12 13">
    <name type="scientific">Flexibacter flexilis DSM 6793</name>
    <dbReference type="NCBI Taxonomy" id="927664"/>
    <lineage>
        <taxon>Bacteria</taxon>
        <taxon>Pseudomonadati</taxon>
        <taxon>Bacteroidota</taxon>
        <taxon>Cytophagia</taxon>
        <taxon>Cytophagales</taxon>
        <taxon>Flexibacteraceae</taxon>
        <taxon>Flexibacter</taxon>
    </lineage>
</organism>
<feature type="domain" description="FAD-binding" evidence="11">
    <location>
        <begin position="8"/>
        <end position="356"/>
    </location>
</feature>
<keyword evidence="6 9" id="KW-0560">Oxidoreductase</keyword>
<comment type="similarity">
    <text evidence="9">Belongs to the aromatic-ring hydroxylase family. KMO subfamily.</text>
</comment>
<evidence type="ECO:0000256" key="1">
    <source>
        <dbReference type="ARBA" id="ARBA00001974"/>
    </source>
</evidence>
<feature type="transmembrane region" description="Helical" evidence="10">
    <location>
        <begin position="6"/>
        <end position="26"/>
    </location>
</feature>
<dbReference type="PANTHER" id="PTHR46028">
    <property type="entry name" value="KYNURENINE 3-MONOOXYGENASE"/>
    <property type="match status" value="1"/>
</dbReference>
<dbReference type="PANTHER" id="PTHR46028:SF2">
    <property type="entry name" value="KYNURENINE 3-MONOOXYGENASE"/>
    <property type="match status" value="1"/>
</dbReference>
<dbReference type="GO" id="GO:0019805">
    <property type="term" value="P:quinolinate biosynthetic process"/>
    <property type="evidence" value="ECO:0007669"/>
    <property type="project" value="UniProtKB-UniRule"/>
</dbReference>
<comment type="catalytic activity">
    <reaction evidence="8 9">
        <text>L-kynurenine + NADPH + O2 + H(+) = 3-hydroxy-L-kynurenine + NADP(+) + H2O</text>
        <dbReference type="Rhea" id="RHEA:20545"/>
        <dbReference type="ChEBI" id="CHEBI:15377"/>
        <dbReference type="ChEBI" id="CHEBI:15378"/>
        <dbReference type="ChEBI" id="CHEBI:15379"/>
        <dbReference type="ChEBI" id="CHEBI:57783"/>
        <dbReference type="ChEBI" id="CHEBI:57959"/>
        <dbReference type="ChEBI" id="CHEBI:58125"/>
        <dbReference type="ChEBI" id="CHEBI:58349"/>
        <dbReference type="EC" id="1.14.13.9"/>
    </reaction>
</comment>
<dbReference type="AlphaFoldDB" id="A0A1I1DDM0"/>
<keyword evidence="13" id="KW-1185">Reference proteome</keyword>
<keyword evidence="7 9" id="KW-0503">Monooxygenase</keyword>
<dbReference type="GO" id="GO:0009435">
    <property type="term" value="P:NAD+ biosynthetic process"/>
    <property type="evidence" value="ECO:0007669"/>
    <property type="project" value="UniProtKB-UniPathway"/>
</dbReference>
<dbReference type="RefSeq" id="WP_091505779.1">
    <property type="nucleotide sequence ID" value="NZ_FOLE01000001.1"/>
</dbReference>
<evidence type="ECO:0000256" key="6">
    <source>
        <dbReference type="ARBA" id="ARBA00023002"/>
    </source>
</evidence>
<keyword evidence="2 9" id="KW-0285">Flavoprotein</keyword>
<dbReference type="UniPathway" id="UPA00253">
    <property type="reaction ID" value="UER00328"/>
</dbReference>
<keyword evidence="5 9" id="KW-0521">NADP</keyword>
<evidence type="ECO:0000256" key="9">
    <source>
        <dbReference type="HAMAP-Rule" id="MF_01971"/>
    </source>
</evidence>
<keyword evidence="3 9" id="KW-0662">Pyridine nucleotide biosynthesis</keyword>
<dbReference type="PRINTS" id="PR00420">
    <property type="entry name" value="RNGMNOXGNASE"/>
</dbReference>
<evidence type="ECO:0000256" key="7">
    <source>
        <dbReference type="ARBA" id="ARBA00023033"/>
    </source>
</evidence>
<dbReference type="GO" id="GO:0004502">
    <property type="term" value="F:kynurenine 3-monooxygenase activity"/>
    <property type="evidence" value="ECO:0007669"/>
    <property type="project" value="UniProtKB-UniRule"/>
</dbReference>
<dbReference type="GO" id="GO:0071949">
    <property type="term" value="F:FAD binding"/>
    <property type="evidence" value="ECO:0007669"/>
    <property type="project" value="InterPro"/>
</dbReference>
<keyword evidence="10" id="KW-1133">Transmembrane helix</keyword>
<accession>A0A1I1DDM0</accession>
<dbReference type="Gene3D" id="3.50.50.60">
    <property type="entry name" value="FAD/NAD(P)-binding domain"/>
    <property type="match status" value="1"/>
</dbReference>
<dbReference type="InterPro" id="IPR036188">
    <property type="entry name" value="FAD/NAD-bd_sf"/>
</dbReference>
<proteinExistence type="inferred from homology"/>
<comment type="pathway">
    <text evidence="9">Cofactor biosynthesis; NAD(+) biosynthesis; quinolinate from L-kynurenine: step 1/3.</text>
</comment>
<evidence type="ECO:0000256" key="2">
    <source>
        <dbReference type="ARBA" id="ARBA00022630"/>
    </source>
</evidence>
<dbReference type="EC" id="1.14.13.9" evidence="9"/>
<dbReference type="FunFam" id="3.50.50.60:FF:000185">
    <property type="entry name" value="Kynurenine 3-monooxygenase"/>
    <property type="match status" value="1"/>
</dbReference>
<keyword evidence="10" id="KW-0472">Membrane</keyword>
<evidence type="ECO:0000313" key="12">
    <source>
        <dbReference type="EMBL" id="SFB73011.1"/>
    </source>
</evidence>
<dbReference type="EMBL" id="FOLE01000001">
    <property type="protein sequence ID" value="SFB73011.1"/>
    <property type="molecule type" value="Genomic_DNA"/>
</dbReference>
<dbReference type="GO" id="GO:0006569">
    <property type="term" value="P:L-tryptophan catabolic process"/>
    <property type="evidence" value="ECO:0007669"/>
    <property type="project" value="UniProtKB-UniRule"/>
</dbReference>
<dbReference type="GO" id="GO:0043420">
    <property type="term" value="P:anthranilate metabolic process"/>
    <property type="evidence" value="ECO:0007669"/>
    <property type="project" value="UniProtKB-UniRule"/>
</dbReference>
<dbReference type="STRING" id="927664.SAMN05421780_101146"/>
<dbReference type="Pfam" id="PF01494">
    <property type="entry name" value="FAD_binding_3"/>
    <property type="match status" value="1"/>
</dbReference>
<dbReference type="SUPFAM" id="SSF51905">
    <property type="entry name" value="FAD/NAD(P)-binding domain"/>
    <property type="match status" value="1"/>
</dbReference>
<evidence type="ECO:0000259" key="11">
    <source>
        <dbReference type="Pfam" id="PF01494"/>
    </source>
</evidence>
<name>A0A1I1DDM0_9BACT</name>
<sequence>MKFTNSSHVIIFGGGLVGTLLGLYLARKGCKVDIYERRADMRKVQRFDGRSINLALSDRGWRALQSIGIGDEIKEISIPMYGRSIHNVDGTVSFLPYSKDGLCIYSVSRGTLNAKLLELLENEPNVAFHFEQKCVKVDFATTTATIQHMPTGEQFAVKADAIFGADGAFSAVRASMQKTDRFEYQQHYIDHAYKELNIEALPDGGFALDKNALHIWPRGHYMMIALPNIDSTFTCTLFFPYEGDPSFATLTTPEKVDDFFSKTFPDARPLMHHLEEDFFANPTASLPTIKCYPWTRNATSLIGDAAHGITPFFGQGMNAGFEDCTVLSEAIDNSESWQEALEVYQRSRKPNTDAIAELALQNFIEMRDLVSSPAFILRKKIEMRLQTLFPEKWIPLYSQVTFSKEPYSKALASGQEQDRIMQIVMAEEDIENQWQNDEYLIKIAQKVGII</sequence>